<evidence type="ECO:0000313" key="2">
    <source>
        <dbReference type="EMBL" id="RBB39134.1"/>
    </source>
</evidence>
<evidence type="ECO:0000259" key="1">
    <source>
        <dbReference type="Pfam" id="PF09994"/>
    </source>
</evidence>
<name>A0A365QV41_9BURK</name>
<protein>
    <recommendedName>
        <fullName evidence="1">T6SS Phospholipase effector Tle1-like catalytic domain-containing protein</fullName>
    </recommendedName>
</protein>
<gene>
    <name evidence="2" type="ORF">DPV79_14900</name>
</gene>
<dbReference type="PANTHER" id="PTHR33840">
    <property type="match status" value="1"/>
</dbReference>
<dbReference type="InterPro" id="IPR018712">
    <property type="entry name" value="Tle1-like_cat"/>
</dbReference>
<accession>A0A365QV41</accession>
<evidence type="ECO:0000313" key="3">
    <source>
        <dbReference type="Proteomes" id="UP000252458"/>
    </source>
</evidence>
<organism evidence="2 3">
    <name type="scientific">Burkholderia reimsis</name>
    <dbReference type="NCBI Taxonomy" id="2234132"/>
    <lineage>
        <taxon>Bacteria</taxon>
        <taxon>Pseudomonadati</taxon>
        <taxon>Pseudomonadota</taxon>
        <taxon>Betaproteobacteria</taxon>
        <taxon>Burkholderiales</taxon>
        <taxon>Burkholderiaceae</taxon>
        <taxon>Burkholderia</taxon>
    </lineage>
</organism>
<reference evidence="2 3" key="1">
    <citation type="submission" date="2018-06" db="EMBL/GenBank/DDBJ databases">
        <title>Draft genome sequence of Burkholderia reimsis strain BE51 isolated from a French agricultural soil.</title>
        <authorList>
            <person name="Esmaeel Q."/>
        </authorList>
    </citation>
    <scope>NUCLEOTIDE SEQUENCE [LARGE SCALE GENOMIC DNA]</scope>
    <source>
        <strain evidence="2 3">BE51</strain>
    </source>
</reference>
<sequence length="710" mass="78523">MAEINLKKDAASAETDRVKAEAEQMCPACEHMLWVSFYFDGFGFGDKEGPRTNILKLFNAAYDKKNKNMRRFYYPGLGADFDPEAGVLRQVLKDKALDTAGEKAGDKLKEMTVDKAKEKGMKTVEDAWKQSGRKGNSTLSGRVGDTVGTVFDKAKEGVGDARKRLERAVARPGAEKNRALRYLKREWRGFWRDVVKYPYRIPKTVLKEVGKETLGALAESFQLSRDTKLGAALFNTGVDTRLKAADEDFKAAVAGAKQAGTINKIHVAIFGYDMGGGLALAFAKRLLEETCKGGKYDGVAVKIKFMGLFDCVTNRFDDNLLTGYIPLSNAVSSDLILSPDIEKCVHYAAAHELRVYKPLTMLGVDPADMRGRRQERLFPGAQVDVGGGAIEGEDGISDKLARVPLEMMYHRAYGAGIPMPSLTALANEDGALYQQIVAPQEVQAFQLDYRVTVKKLVATTREIPPLSPLSPLGAGIGYPSAAPRPSTGPLDFLNPKPLPDMTDGCRVPDRTPPRPVVVTDLPKDIQGELKGHMVVYIQWLRMWYDRAENRTAATQRKPGWLGGAANPLAYGRYEKLVREIDYQKQHGTRPGYGFDRKQAMKQLGGELPASMFNTDPQAQALFWLWNNPGERLPQVEAMYPLFVKHVHDSMAESDIEAVWSHLVSIKNYMNTRAMQKIATAPDKSFLDRVADVYHSLVSTVSAPSGTTVVR</sequence>
<dbReference type="AlphaFoldDB" id="A0A365QV41"/>
<feature type="domain" description="T6SS Phospholipase effector Tle1-like catalytic" evidence="1">
    <location>
        <begin position="297"/>
        <end position="410"/>
    </location>
</feature>
<dbReference type="RefSeq" id="WP_113045764.1">
    <property type="nucleotide sequence ID" value="NZ_QMFZ01000011.1"/>
</dbReference>
<dbReference type="Proteomes" id="UP000252458">
    <property type="component" value="Unassembled WGS sequence"/>
</dbReference>
<keyword evidence="3" id="KW-1185">Reference proteome</keyword>
<dbReference type="EMBL" id="QMFZ01000011">
    <property type="protein sequence ID" value="RBB39134.1"/>
    <property type="molecule type" value="Genomic_DNA"/>
</dbReference>
<dbReference type="PANTHER" id="PTHR33840:SF1">
    <property type="entry name" value="TLE1 PHOSPHOLIPASE DOMAIN-CONTAINING PROTEIN"/>
    <property type="match status" value="1"/>
</dbReference>
<proteinExistence type="predicted"/>
<dbReference type="Pfam" id="PF09994">
    <property type="entry name" value="T6SS_Tle1-like_cat"/>
    <property type="match status" value="1"/>
</dbReference>
<comment type="caution">
    <text evidence="2">The sequence shown here is derived from an EMBL/GenBank/DDBJ whole genome shotgun (WGS) entry which is preliminary data.</text>
</comment>